<evidence type="ECO:0000313" key="1">
    <source>
        <dbReference type="EMBL" id="HIP17000.1"/>
    </source>
</evidence>
<proteinExistence type="predicted"/>
<dbReference type="Proteomes" id="UP000605144">
    <property type="component" value="Unassembled WGS sequence"/>
</dbReference>
<reference evidence="1" key="1">
    <citation type="journal article" date="2020" name="ISME J.">
        <title>Gammaproteobacteria mediating utilization of methyl-, sulfur- and petroleum organic compounds in deep ocean hydrothermal plumes.</title>
        <authorList>
            <person name="Zhou Z."/>
            <person name="Liu Y."/>
            <person name="Pan J."/>
            <person name="Cron B.R."/>
            <person name="Toner B.M."/>
            <person name="Anantharaman K."/>
            <person name="Breier J.A."/>
            <person name="Dick G.J."/>
            <person name="Li M."/>
        </authorList>
    </citation>
    <scope>NUCLEOTIDE SEQUENCE</scope>
    <source>
        <strain evidence="1">SZUA-1385</strain>
    </source>
</reference>
<dbReference type="AlphaFoldDB" id="A0A832YRP5"/>
<evidence type="ECO:0000313" key="2">
    <source>
        <dbReference type="Proteomes" id="UP000605144"/>
    </source>
</evidence>
<dbReference type="SUPFAM" id="SSF52467">
    <property type="entry name" value="DHS-like NAD/FAD-binding domain"/>
    <property type="match status" value="1"/>
</dbReference>
<name>A0A832YRP5_9EURY</name>
<dbReference type="InterPro" id="IPR029035">
    <property type="entry name" value="DHS-like_NAD/FAD-binding_dom"/>
</dbReference>
<dbReference type="Pfam" id="PF02552">
    <property type="entry name" value="CO_dh"/>
    <property type="match status" value="1"/>
</dbReference>
<organism evidence="1 2">
    <name type="scientific">Methanothermococcus okinawensis</name>
    <dbReference type="NCBI Taxonomy" id="155863"/>
    <lineage>
        <taxon>Archaea</taxon>
        <taxon>Methanobacteriati</taxon>
        <taxon>Methanobacteriota</taxon>
        <taxon>Methanomada group</taxon>
        <taxon>Methanococci</taxon>
        <taxon>Methanococcales</taxon>
        <taxon>Methanococcaceae</taxon>
        <taxon>Methanothermococcus</taxon>
    </lineage>
</organism>
<comment type="caution">
    <text evidence="1">The sequence shown here is derived from an EMBL/GenBank/DDBJ whole genome shotgun (WGS) entry which is preliminary data.</text>
</comment>
<dbReference type="InterPro" id="IPR003704">
    <property type="entry name" value="CdhB"/>
</dbReference>
<accession>A0A832YRP5</accession>
<dbReference type="GO" id="GO:0019385">
    <property type="term" value="P:methanogenesis, from acetate"/>
    <property type="evidence" value="ECO:0007669"/>
    <property type="project" value="InterPro"/>
</dbReference>
<sequence>MLGRNIPYQPTAGTNLNHAELVSTKIAVNMVKRSKNPLLILGQNGGKASKYLEDLNIKKIYTPRDMNLLDAMKKIAKEKKHDLVLFMGIKYYYLAQAISYLKHFSDTTTMTLDGRYHPNANYSLPNMEDTEHIEAIKRFKMLLSNP</sequence>
<protein>
    <submittedName>
        <fullName evidence="1">CO dehydrogenase/acetyl-CoA synthase complex subunit epsilon</fullName>
    </submittedName>
</protein>
<dbReference type="Gene3D" id="3.40.50.1220">
    <property type="entry name" value="TPP-binding domain"/>
    <property type="match status" value="1"/>
</dbReference>
<dbReference type="EMBL" id="DQSV01000035">
    <property type="protein sequence ID" value="HIP17000.1"/>
    <property type="molecule type" value="Genomic_DNA"/>
</dbReference>
<gene>
    <name evidence="1" type="ORF">EYG76_01680</name>
</gene>